<dbReference type="PANTHER" id="PTHR33877:SF2">
    <property type="entry name" value="OS07G0170200 PROTEIN"/>
    <property type="match status" value="1"/>
</dbReference>
<evidence type="ECO:0000256" key="1">
    <source>
        <dbReference type="SAM" id="MobiDB-lite"/>
    </source>
</evidence>
<dbReference type="SMART" id="SM00507">
    <property type="entry name" value="HNHc"/>
    <property type="match status" value="1"/>
</dbReference>
<feature type="domain" description="HNH nuclease" evidence="2">
    <location>
        <begin position="52"/>
        <end position="101"/>
    </location>
</feature>
<dbReference type="EMBL" id="LAZR01013743">
    <property type="protein sequence ID" value="KKM20545.1"/>
    <property type="molecule type" value="Genomic_DNA"/>
</dbReference>
<evidence type="ECO:0000313" key="3">
    <source>
        <dbReference type="EMBL" id="KKM20545.1"/>
    </source>
</evidence>
<dbReference type="InterPro" id="IPR002711">
    <property type="entry name" value="HNH"/>
</dbReference>
<proteinExistence type="predicted"/>
<gene>
    <name evidence="3" type="ORF">LCGC14_1644350</name>
</gene>
<dbReference type="Pfam" id="PF01844">
    <property type="entry name" value="HNH"/>
    <property type="match status" value="1"/>
</dbReference>
<dbReference type="Gene3D" id="1.10.30.50">
    <property type="match status" value="1"/>
</dbReference>
<dbReference type="InterPro" id="IPR003615">
    <property type="entry name" value="HNH_nuc"/>
</dbReference>
<feature type="region of interest" description="Disordered" evidence="1">
    <location>
        <begin position="70"/>
        <end position="122"/>
    </location>
</feature>
<name>A0A0F9KYJ3_9ZZZZ</name>
<dbReference type="CDD" id="cd00085">
    <property type="entry name" value="HNHc"/>
    <property type="match status" value="1"/>
</dbReference>
<accession>A0A0F9KYJ3</accession>
<dbReference type="GO" id="GO:0003676">
    <property type="term" value="F:nucleic acid binding"/>
    <property type="evidence" value="ECO:0007669"/>
    <property type="project" value="InterPro"/>
</dbReference>
<dbReference type="AlphaFoldDB" id="A0A0F9KYJ3"/>
<reference evidence="3" key="1">
    <citation type="journal article" date="2015" name="Nature">
        <title>Complex archaea that bridge the gap between prokaryotes and eukaryotes.</title>
        <authorList>
            <person name="Spang A."/>
            <person name="Saw J.H."/>
            <person name="Jorgensen S.L."/>
            <person name="Zaremba-Niedzwiedzka K."/>
            <person name="Martijn J."/>
            <person name="Lind A.E."/>
            <person name="van Eijk R."/>
            <person name="Schleper C."/>
            <person name="Guy L."/>
            <person name="Ettema T.J."/>
        </authorList>
    </citation>
    <scope>NUCLEOTIDE SEQUENCE</scope>
</reference>
<dbReference type="PANTHER" id="PTHR33877">
    <property type="entry name" value="SLL1193 PROTEIN"/>
    <property type="match status" value="1"/>
</dbReference>
<dbReference type="InterPro" id="IPR052892">
    <property type="entry name" value="NA-targeting_endonuclease"/>
</dbReference>
<organism evidence="3">
    <name type="scientific">marine sediment metagenome</name>
    <dbReference type="NCBI Taxonomy" id="412755"/>
    <lineage>
        <taxon>unclassified sequences</taxon>
        <taxon>metagenomes</taxon>
        <taxon>ecological metagenomes</taxon>
    </lineage>
</organism>
<dbReference type="GO" id="GO:0008270">
    <property type="term" value="F:zinc ion binding"/>
    <property type="evidence" value="ECO:0007669"/>
    <property type="project" value="InterPro"/>
</dbReference>
<protein>
    <recommendedName>
        <fullName evidence="2">HNH nuclease domain-containing protein</fullName>
    </recommendedName>
</protein>
<dbReference type="GO" id="GO:0004519">
    <property type="term" value="F:endonuclease activity"/>
    <property type="evidence" value="ECO:0007669"/>
    <property type="project" value="InterPro"/>
</dbReference>
<sequence>MPNLIATPCAKPGCPGATYGRFCIPHGREESRRYERQRGTSAQRGYGGQWRQIRKLVLLRDSTCKLCGRAPSTEADHKTPRSRGGADTLENLQGACKPCHSRKTAVSDGRWRANPPQRTTKG</sequence>
<comment type="caution">
    <text evidence="3">The sequence shown here is derived from an EMBL/GenBank/DDBJ whole genome shotgun (WGS) entry which is preliminary data.</text>
</comment>
<evidence type="ECO:0000259" key="2">
    <source>
        <dbReference type="SMART" id="SM00507"/>
    </source>
</evidence>